<dbReference type="EMBL" id="RWGY01000029">
    <property type="protein sequence ID" value="TVU20010.1"/>
    <property type="molecule type" value="Genomic_DNA"/>
</dbReference>
<sequence>MRKRDGGRPGKLILHLRHRRHRLDKHAGAGNQPIRSHCFRSSDLHPHWSTAGMETHTDEVEEDQRDKTPPKLRLLHQIAPLGEPTTSPTARPAIPISSAA</sequence>
<feature type="compositionally biased region" description="Basic residues" evidence="1">
    <location>
        <begin position="14"/>
        <end position="24"/>
    </location>
</feature>
<organism evidence="2 3">
    <name type="scientific">Eragrostis curvula</name>
    <name type="common">weeping love grass</name>
    <dbReference type="NCBI Taxonomy" id="38414"/>
    <lineage>
        <taxon>Eukaryota</taxon>
        <taxon>Viridiplantae</taxon>
        <taxon>Streptophyta</taxon>
        <taxon>Embryophyta</taxon>
        <taxon>Tracheophyta</taxon>
        <taxon>Spermatophyta</taxon>
        <taxon>Magnoliopsida</taxon>
        <taxon>Liliopsida</taxon>
        <taxon>Poales</taxon>
        <taxon>Poaceae</taxon>
        <taxon>PACMAD clade</taxon>
        <taxon>Chloridoideae</taxon>
        <taxon>Eragrostideae</taxon>
        <taxon>Eragrostidinae</taxon>
        <taxon>Eragrostis</taxon>
    </lineage>
</organism>
<dbReference type="Proteomes" id="UP000324897">
    <property type="component" value="Chromosome 7"/>
</dbReference>
<gene>
    <name evidence="2" type="ORF">EJB05_36196</name>
</gene>
<accession>A0A5J9UA11</accession>
<comment type="caution">
    <text evidence="2">The sequence shown here is derived from an EMBL/GenBank/DDBJ whole genome shotgun (WGS) entry which is preliminary data.</text>
</comment>
<evidence type="ECO:0000313" key="3">
    <source>
        <dbReference type="Proteomes" id="UP000324897"/>
    </source>
</evidence>
<name>A0A5J9UA11_9POAL</name>
<dbReference type="AlphaFoldDB" id="A0A5J9UA11"/>
<dbReference type="Gramene" id="TVU20010">
    <property type="protein sequence ID" value="TVU20010"/>
    <property type="gene ID" value="EJB05_36196"/>
</dbReference>
<evidence type="ECO:0000313" key="2">
    <source>
        <dbReference type="EMBL" id="TVU20010.1"/>
    </source>
</evidence>
<feature type="region of interest" description="Disordered" evidence="1">
    <location>
        <begin position="1"/>
        <end position="100"/>
    </location>
</feature>
<keyword evidence="3" id="KW-1185">Reference proteome</keyword>
<evidence type="ECO:0000256" key="1">
    <source>
        <dbReference type="SAM" id="MobiDB-lite"/>
    </source>
</evidence>
<reference evidence="2 3" key="1">
    <citation type="journal article" date="2019" name="Sci. Rep.">
        <title>A high-quality genome of Eragrostis curvula grass provides insights into Poaceae evolution and supports new strategies to enhance forage quality.</title>
        <authorList>
            <person name="Carballo J."/>
            <person name="Santos B.A.C.M."/>
            <person name="Zappacosta D."/>
            <person name="Garbus I."/>
            <person name="Selva J.P."/>
            <person name="Gallo C.A."/>
            <person name="Diaz A."/>
            <person name="Albertini E."/>
            <person name="Caccamo M."/>
            <person name="Echenique V."/>
        </authorList>
    </citation>
    <scope>NUCLEOTIDE SEQUENCE [LARGE SCALE GENOMIC DNA]</scope>
    <source>
        <strain evidence="3">cv. Victoria</strain>
        <tissue evidence="2">Leaf</tissue>
    </source>
</reference>
<protein>
    <submittedName>
        <fullName evidence="2">Uncharacterized protein</fullName>
    </submittedName>
</protein>
<proteinExistence type="predicted"/>
<feature type="non-terminal residue" evidence="2">
    <location>
        <position position="1"/>
    </location>
</feature>